<gene>
    <name evidence="4" type="primary">LOC110285128</name>
</gene>
<feature type="coiled-coil region" evidence="1">
    <location>
        <begin position="166"/>
        <end position="200"/>
    </location>
</feature>
<feature type="region of interest" description="Disordered" evidence="2">
    <location>
        <begin position="129"/>
        <end position="152"/>
    </location>
</feature>
<feature type="coiled-coil region" evidence="1">
    <location>
        <begin position="371"/>
        <end position="398"/>
    </location>
</feature>
<reference evidence="4" key="1">
    <citation type="submission" date="2025-08" db="UniProtKB">
        <authorList>
            <consortium name="RefSeq"/>
        </authorList>
    </citation>
    <scope>IDENTIFICATION</scope>
</reference>
<dbReference type="Proteomes" id="UP000515126">
    <property type="component" value="Chromosome 18"/>
</dbReference>
<feature type="coiled-coil region" evidence="1">
    <location>
        <begin position="234"/>
        <end position="261"/>
    </location>
</feature>
<feature type="coiled-coil region" evidence="1">
    <location>
        <begin position="438"/>
        <end position="465"/>
    </location>
</feature>
<name>A0A6P5P354_MUSCR</name>
<evidence type="ECO:0000256" key="1">
    <source>
        <dbReference type="SAM" id="Coils"/>
    </source>
</evidence>
<protein>
    <submittedName>
        <fullName evidence="4">Coiled-coil domain-containing protein 178-like</fullName>
    </submittedName>
</protein>
<accession>A0A6P5P354</accession>
<dbReference type="PANTHER" id="PTHR35088:SF1">
    <property type="entry name" value="COILED-COIL DOMAIN-CONTAINING PROTEIN 178"/>
    <property type="match status" value="1"/>
</dbReference>
<dbReference type="GeneID" id="110285128"/>
<feature type="region of interest" description="Disordered" evidence="2">
    <location>
        <begin position="1"/>
        <end position="21"/>
    </location>
</feature>
<sequence length="521" mass="60778">MPENEKDPAQPTTNEDALDTGKTCLQIKELKDKARALMLAENARMQGLSEFFFSRHEDKRLYESKSTNTEDVNKAIYFSYPSRRHSCTLVNIPKPCVNKMISHIEDVESKIQEHLTQFEASFEEWTSATKDKQGGLDVSAPEKKVHPEKGRDEKCPELKKRMETLLSEAIHLVKSLETDRAEAEQALKQHKSRKKKISMKIDSWSIWKLQELPLAVQKEHENFSKINAELHSYLKDIALKVEHLQEQKERLEKANAKLQVDIDYMASHSVLLEKKRKQEIRCLKERYHKKFEVMEKFRAIHEELKESVDECEDAKTKLKSMKVENEREIREELLNATSYEKELDKLSILDAHYTTSIETVNLDIEGDEEAMSEVLRETQSTTNELENLKKTVDDLKRLFDQYCWRQRKYEKEYLEALSNFYSSKKTWDIELSNISKDAKELTTVCDAQSEENKRIQSEIQAITDNIEERKLGFEEQMAENCPYAPPHLSNGGHWGLVQIQDLEEFEQRSEGANFLANLPLL</sequence>
<feature type="coiled-coil region" evidence="1">
    <location>
        <begin position="294"/>
        <end position="331"/>
    </location>
</feature>
<dbReference type="KEGG" id="mcal:110285128"/>
<evidence type="ECO:0000313" key="3">
    <source>
        <dbReference type="Proteomes" id="UP000515126"/>
    </source>
</evidence>
<keyword evidence="3" id="KW-1185">Reference proteome</keyword>
<dbReference type="RefSeq" id="XP_021006785.1">
    <property type="nucleotide sequence ID" value="XM_021151126.1"/>
</dbReference>
<evidence type="ECO:0000313" key="4">
    <source>
        <dbReference type="RefSeq" id="XP_021006785.1"/>
    </source>
</evidence>
<keyword evidence="1" id="KW-0175">Coiled coil</keyword>
<dbReference type="PANTHER" id="PTHR35088">
    <property type="entry name" value="COILED-COIL DOMAIN-CONTAINING PROTEIN 178"/>
    <property type="match status" value="1"/>
</dbReference>
<evidence type="ECO:0000256" key="2">
    <source>
        <dbReference type="SAM" id="MobiDB-lite"/>
    </source>
</evidence>
<organism evidence="3 4">
    <name type="scientific">Mus caroli</name>
    <name type="common">Ryukyu mouse</name>
    <name type="synonym">Ricefield mouse</name>
    <dbReference type="NCBI Taxonomy" id="10089"/>
    <lineage>
        <taxon>Eukaryota</taxon>
        <taxon>Metazoa</taxon>
        <taxon>Chordata</taxon>
        <taxon>Craniata</taxon>
        <taxon>Vertebrata</taxon>
        <taxon>Euteleostomi</taxon>
        <taxon>Mammalia</taxon>
        <taxon>Eutheria</taxon>
        <taxon>Euarchontoglires</taxon>
        <taxon>Glires</taxon>
        <taxon>Rodentia</taxon>
        <taxon>Myomorpha</taxon>
        <taxon>Muroidea</taxon>
        <taxon>Muridae</taxon>
        <taxon>Murinae</taxon>
        <taxon>Mus</taxon>
        <taxon>Mus</taxon>
    </lineage>
</organism>
<dbReference type="AlphaFoldDB" id="A0A6P5P354"/>
<dbReference type="InterPro" id="IPR038826">
    <property type="entry name" value="CCDC178"/>
</dbReference>
<proteinExistence type="predicted"/>